<dbReference type="AlphaFoldDB" id="A0A4R5VPY7"/>
<evidence type="ECO:0000313" key="1">
    <source>
        <dbReference type="EMBL" id="MDQ6599424.1"/>
    </source>
</evidence>
<protein>
    <submittedName>
        <fullName evidence="1">YppF family protein</fullName>
    </submittedName>
</protein>
<gene>
    <name evidence="2" type="ORF">E2K98_16470</name>
    <name evidence="1" type="ORF">RCG21_24320</name>
</gene>
<reference evidence="2 3" key="1">
    <citation type="submission" date="2019-03" db="EMBL/GenBank/DDBJ databases">
        <title>Bacillus niacini sp. nov. a Nicotinate-Metabolizing Mesophile Isolated from Soil.</title>
        <authorList>
            <person name="Zhang G."/>
        </authorList>
    </citation>
    <scope>NUCLEOTIDE SEQUENCE [LARGE SCALE GENOMIC DNA]</scope>
    <source>
        <strain evidence="2 3">WN066</strain>
    </source>
</reference>
<evidence type="ECO:0000313" key="3">
    <source>
        <dbReference type="Proteomes" id="UP000295132"/>
    </source>
</evidence>
<evidence type="ECO:0000313" key="2">
    <source>
        <dbReference type="EMBL" id="TDK60300.1"/>
    </source>
</evidence>
<accession>A0A4R5VPY7</accession>
<dbReference type="InterPro" id="IPR025553">
    <property type="entry name" value="YppF"/>
</dbReference>
<evidence type="ECO:0000313" key="4">
    <source>
        <dbReference type="Proteomes" id="UP001178888"/>
    </source>
</evidence>
<comment type="caution">
    <text evidence="2">The sequence shown here is derived from an EMBL/GenBank/DDBJ whole genome shotgun (WGS) entry which is preliminary data.</text>
</comment>
<name>A0A4R5VPY7_9BACI</name>
<keyword evidence="4" id="KW-1185">Reference proteome</keyword>
<dbReference type="RefSeq" id="WP_026573237.1">
    <property type="nucleotide sequence ID" value="NZ_JARMCE010000012.1"/>
</dbReference>
<sequence length="70" mass="8208">MDIHELKSKFIQSRDYSTNDVNTLMDFAKKAYIHNEISIKEYRLLVRELESQGAVIPENYTENSLIENSN</sequence>
<dbReference type="Pfam" id="PF14178">
    <property type="entry name" value="YppF"/>
    <property type="match status" value="1"/>
</dbReference>
<dbReference type="Proteomes" id="UP000295132">
    <property type="component" value="Unassembled WGS sequence"/>
</dbReference>
<dbReference type="Proteomes" id="UP001178888">
    <property type="component" value="Unassembled WGS sequence"/>
</dbReference>
<dbReference type="EMBL" id="JAVGVR010000001">
    <property type="protein sequence ID" value="MDQ6599424.1"/>
    <property type="molecule type" value="Genomic_DNA"/>
</dbReference>
<proteinExistence type="predicted"/>
<organism evidence="2 3">
    <name type="scientific">Bacillus salipaludis</name>
    <dbReference type="NCBI Taxonomy" id="2547811"/>
    <lineage>
        <taxon>Bacteria</taxon>
        <taxon>Bacillati</taxon>
        <taxon>Bacillota</taxon>
        <taxon>Bacilli</taxon>
        <taxon>Bacillales</taxon>
        <taxon>Bacillaceae</taxon>
        <taxon>Bacillus</taxon>
    </lineage>
</organism>
<reference evidence="1" key="2">
    <citation type="submission" date="2023-08" db="EMBL/GenBank/DDBJ databases">
        <title>Nitrogen cycling bacteria in agricultural field soils.</title>
        <authorList>
            <person name="Jang J."/>
        </authorList>
    </citation>
    <scope>NUCLEOTIDE SEQUENCE</scope>
    <source>
        <strain evidence="1">PS3-36</strain>
    </source>
</reference>
<dbReference type="EMBL" id="SMYO01000007">
    <property type="protein sequence ID" value="TDK60300.1"/>
    <property type="molecule type" value="Genomic_DNA"/>
</dbReference>